<dbReference type="AlphaFoldDB" id="A0A0M0JTE1"/>
<keyword evidence="3" id="KW-0808">Transferase</keyword>
<sequence length="194" mass="21543">MLELGSEEERRAAELEVATLAKLDHPSVVAYHEHFLYEDAAAGQSLCLVMAYCEGGDLARLIKTHAEKVPMAYFGEPQILTWFVQMSMALHYVHSKGILHRDLKSQNIFLSHGHAKLGDFGIVKVLDGSVTSAHTVIGTPYYLSPEVCKAQKYSYMSDVWSLGCVLYELCALQQAWTGNNLLAVVYKIVQASHP</sequence>
<gene>
    <name evidence="10" type="ORF">Ctob_010425</name>
</gene>
<dbReference type="EMBL" id="JWZX01002398">
    <property type="protein sequence ID" value="KOO29557.1"/>
    <property type="molecule type" value="Genomic_DNA"/>
</dbReference>
<organism evidence="10 11">
    <name type="scientific">Chrysochromulina tobinii</name>
    <dbReference type="NCBI Taxonomy" id="1460289"/>
    <lineage>
        <taxon>Eukaryota</taxon>
        <taxon>Haptista</taxon>
        <taxon>Haptophyta</taxon>
        <taxon>Prymnesiophyceae</taxon>
        <taxon>Prymnesiales</taxon>
        <taxon>Chrysochromulinaceae</taxon>
        <taxon>Chrysochromulina</taxon>
    </lineage>
</organism>
<evidence type="ECO:0000256" key="3">
    <source>
        <dbReference type="ARBA" id="ARBA00022679"/>
    </source>
</evidence>
<dbReference type="SMART" id="SM00220">
    <property type="entry name" value="S_TKc"/>
    <property type="match status" value="1"/>
</dbReference>
<dbReference type="GO" id="GO:0005524">
    <property type="term" value="F:ATP binding"/>
    <property type="evidence" value="ECO:0007669"/>
    <property type="project" value="UniProtKB-KW"/>
</dbReference>
<evidence type="ECO:0000313" key="11">
    <source>
        <dbReference type="Proteomes" id="UP000037460"/>
    </source>
</evidence>
<reference evidence="11" key="1">
    <citation type="journal article" date="2015" name="PLoS Genet.">
        <title>Genome Sequence and Transcriptome Analyses of Chrysochromulina tobin: Metabolic Tools for Enhanced Algal Fitness in the Prominent Order Prymnesiales (Haptophyceae).</title>
        <authorList>
            <person name="Hovde B.T."/>
            <person name="Deodato C.R."/>
            <person name="Hunsperger H.M."/>
            <person name="Ryken S.A."/>
            <person name="Yost W."/>
            <person name="Jha R.K."/>
            <person name="Patterson J."/>
            <person name="Monnat R.J. Jr."/>
            <person name="Barlow S.B."/>
            <person name="Starkenburg S.R."/>
            <person name="Cattolico R.A."/>
        </authorList>
    </citation>
    <scope>NUCLEOTIDE SEQUENCE</scope>
    <source>
        <strain evidence="11">CCMP291</strain>
    </source>
</reference>
<dbReference type="Proteomes" id="UP000037460">
    <property type="component" value="Unassembled WGS sequence"/>
</dbReference>
<dbReference type="GO" id="GO:0004674">
    <property type="term" value="F:protein serine/threonine kinase activity"/>
    <property type="evidence" value="ECO:0007669"/>
    <property type="project" value="UniProtKB-KW"/>
</dbReference>
<evidence type="ECO:0000256" key="7">
    <source>
        <dbReference type="ARBA" id="ARBA00047899"/>
    </source>
</evidence>
<keyword evidence="6" id="KW-0067">ATP-binding</keyword>
<dbReference type="PANTHER" id="PTHR44899">
    <property type="entry name" value="CAMK FAMILY PROTEIN KINASE"/>
    <property type="match status" value="1"/>
</dbReference>
<keyword evidence="5 10" id="KW-0418">Kinase</keyword>
<evidence type="ECO:0000256" key="1">
    <source>
        <dbReference type="ARBA" id="ARBA00012513"/>
    </source>
</evidence>
<dbReference type="PROSITE" id="PS50011">
    <property type="entry name" value="PROTEIN_KINASE_DOM"/>
    <property type="match status" value="1"/>
</dbReference>
<evidence type="ECO:0000259" key="9">
    <source>
        <dbReference type="PROSITE" id="PS50011"/>
    </source>
</evidence>
<evidence type="ECO:0000256" key="5">
    <source>
        <dbReference type="ARBA" id="ARBA00022777"/>
    </source>
</evidence>
<dbReference type="EC" id="2.7.11.1" evidence="1"/>
<comment type="catalytic activity">
    <reaction evidence="8">
        <text>L-seryl-[protein] + ATP = O-phospho-L-seryl-[protein] + ADP + H(+)</text>
        <dbReference type="Rhea" id="RHEA:17989"/>
        <dbReference type="Rhea" id="RHEA-COMP:9863"/>
        <dbReference type="Rhea" id="RHEA-COMP:11604"/>
        <dbReference type="ChEBI" id="CHEBI:15378"/>
        <dbReference type="ChEBI" id="CHEBI:29999"/>
        <dbReference type="ChEBI" id="CHEBI:30616"/>
        <dbReference type="ChEBI" id="CHEBI:83421"/>
        <dbReference type="ChEBI" id="CHEBI:456216"/>
        <dbReference type="EC" id="2.7.11.1"/>
    </reaction>
</comment>
<dbReference type="Pfam" id="PF00069">
    <property type="entry name" value="Pkinase"/>
    <property type="match status" value="1"/>
</dbReference>
<name>A0A0M0JTE1_9EUKA</name>
<proteinExistence type="predicted"/>
<evidence type="ECO:0000313" key="10">
    <source>
        <dbReference type="EMBL" id="KOO29557.1"/>
    </source>
</evidence>
<feature type="domain" description="Protein kinase" evidence="9">
    <location>
        <begin position="1"/>
        <end position="194"/>
    </location>
</feature>
<accession>A0A0M0JTE1</accession>
<dbReference type="SUPFAM" id="SSF56112">
    <property type="entry name" value="Protein kinase-like (PK-like)"/>
    <property type="match status" value="1"/>
</dbReference>
<evidence type="ECO:0000256" key="4">
    <source>
        <dbReference type="ARBA" id="ARBA00022741"/>
    </source>
</evidence>
<dbReference type="InterPro" id="IPR000719">
    <property type="entry name" value="Prot_kinase_dom"/>
</dbReference>
<keyword evidence="4" id="KW-0547">Nucleotide-binding</keyword>
<dbReference type="Gene3D" id="1.10.510.10">
    <property type="entry name" value="Transferase(Phosphotransferase) domain 1"/>
    <property type="match status" value="1"/>
</dbReference>
<dbReference type="OrthoDB" id="248923at2759"/>
<protein>
    <recommendedName>
        <fullName evidence="1">non-specific serine/threonine protein kinase</fullName>
        <ecNumber evidence="1">2.7.11.1</ecNumber>
    </recommendedName>
</protein>
<evidence type="ECO:0000256" key="6">
    <source>
        <dbReference type="ARBA" id="ARBA00022840"/>
    </source>
</evidence>
<dbReference type="InterPro" id="IPR051131">
    <property type="entry name" value="NEK_Ser/Thr_kinase_NIMA"/>
</dbReference>
<dbReference type="InterPro" id="IPR011009">
    <property type="entry name" value="Kinase-like_dom_sf"/>
</dbReference>
<dbReference type="PANTHER" id="PTHR44899:SF3">
    <property type="entry name" value="SERINE_THREONINE-PROTEIN KINASE NEK1"/>
    <property type="match status" value="1"/>
</dbReference>
<dbReference type="InterPro" id="IPR008271">
    <property type="entry name" value="Ser/Thr_kinase_AS"/>
</dbReference>
<dbReference type="PROSITE" id="PS00108">
    <property type="entry name" value="PROTEIN_KINASE_ST"/>
    <property type="match status" value="1"/>
</dbReference>
<evidence type="ECO:0000256" key="2">
    <source>
        <dbReference type="ARBA" id="ARBA00022527"/>
    </source>
</evidence>
<keyword evidence="11" id="KW-1185">Reference proteome</keyword>
<evidence type="ECO:0000256" key="8">
    <source>
        <dbReference type="ARBA" id="ARBA00048679"/>
    </source>
</evidence>
<keyword evidence="2" id="KW-0723">Serine/threonine-protein kinase</keyword>
<comment type="caution">
    <text evidence="10">The sequence shown here is derived from an EMBL/GenBank/DDBJ whole genome shotgun (WGS) entry which is preliminary data.</text>
</comment>
<comment type="catalytic activity">
    <reaction evidence="7">
        <text>L-threonyl-[protein] + ATP = O-phospho-L-threonyl-[protein] + ADP + H(+)</text>
        <dbReference type="Rhea" id="RHEA:46608"/>
        <dbReference type="Rhea" id="RHEA-COMP:11060"/>
        <dbReference type="Rhea" id="RHEA-COMP:11605"/>
        <dbReference type="ChEBI" id="CHEBI:15378"/>
        <dbReference type="ChEBI" id="CHEBI:30013"/>
        <dbReference type="ChEBI" id="CHEBI:30616"/>
        <dbReference type="ChEBI" id="CHEBI:61977"/>
        <dbReference type="ChEBI" id="CHEBI:456216"/>
        <dbReference type="EC" id="2.7.11.1"/>
    </reaction>
</comment>